<dbReference type="Proteomes" id="UP001596620">
    <property type="component" value="Unassembled WGS sequence"/>
</dbReference>
<feature type="coiled-coil region" evidence="4">
    <location>
        <begin position="195"/>
        <end position="246"/>
    </location>
</feature>
<protein>
    <submittedName>
        <fullName evidence="7">Flagellar hook-associated protein FlgL</fullName>
    </submittedName>
</protein>
<dbReference type="InterPro" id="IPR046358">
    <property type="entry name" value="Flagellin_C"/>
</dbReference>
<comment type="subcellular location">
    <subcellularLocation>
        <location evidence="1">Bacterial flagellum</location>
    </subcellularLocation>
</comment>
<accession>A0ABW2UV06</accession>
<evidence type="ECO:0000259" key="5">
    <source>
        <dbReference type="Pfam" id="PF00669"/>
    </source>
</evidence>
<dbReference type="NCBIfam" id="TIGR02550">
    <property type="entry name" value="flagell_flgL"/>
    <property type="match status" value="1"/>
</dbReference>
<dbReference type="SUPFAM" id="SSF64518">
    <property type="entry name" value="Phase 1 flagellin"/>
    <property type="match status" value="1"/>
</dbReference>
<dbReference type="InterPro" id="IPR001029">
    <property type="entry name" value="Flagellin_N"/>
</dbReference>
<evidence type="ECO:0000256" key="4">
    <source>
        <dbReference type="SAM" id="Coils"/>
    </source>
</evidence>
<gene>
    <name evidence="7" type="primary">flgL</name>
    <name evidence="7" type="ORF">ACFQU8_11300</name>
</gene>
<keyword evidence="8" id="KW-1185">Reference proteome</keyword>
<feature type="domain" description="Flagellin N-terminal" evidence="5">
    <location>
        <begin position="4"/>
        <end position="140"/>
    </location>
</feature>
<dbReference type="PRINTS" id="PR00207">
    <property type="entry name" value="FLAGELLIN"/>
</dbReference>
<keyword evidence="3" id="KW-0975">Bacterial flagellum</keyword>
<evidence type="ECO:0000256" key="1">
    <source>
        <dbReference type="ARBA" id="ARBA00004365"/>
    </source>
</evidence>
<feature type="domain" description="Flagellin C-terminal" evidence="6">
    <location>
        <begin position="202"/>
        <end position="276"/>
    </location>
</feature>
<feature type="coiled-coil region" evidence="4">
    <location>
        <begin position="80"/>
        <end position="127"/>
    </location>
</feature>
<dbReference type="RefSeq" id="WP_382360073.1">
    <property type="nucleotide sequence ID" value="NZ_JBHTGR010000055.1"/>
</dbReference>
<comment type="caution">
    <text evidence="7">The sequence shown here is derived from an EMBL/GenBank/DDBJ whole genome shotgun (WGS) entry which is preliminary data.</text>
</comment>
<reference evidence="8" key="1">
    <citation type="journal article" date="2019" name="Int. J. Syst. Evol. Microbiol.">
        <title>The Global Catalogue of Microorganisms (GCM) 10K type strain sequencing project: providing services to taxonomists for standard genome sequencing and annotation.</title>
        <authorList>
            <consortium name="The Broad Institute Genomics Platform"/>
            <consortium name="The Broad Institute Genome Sequencing Center for Infectious Disease"/>
            <person name="Wu L."/>
            <person name="Ma J."/>
        </authorList>
    </citation>
    <scope>NUCLEOTIDE SEQUENCE [LARGE SCALE GENOMIC DNA]</scope>
    <source>
        <strain evidence="8">JCM 30234</strain>
    </source>
</reference>
<dbReference type="InterPro" id="IPR001492">
    <property type="entry name" value="Flagellin"/>
</dbReference>
<keyword evidence="7" id="KW-0966">Cell projection</keyword>
<sequence>MRITQSMLSSNMLKNLSNSYASMDKYLNQLSTGKKINRPSDDPAIASKGIDYRSQVTEVKQFQRNIGEVHTWMDNSDAALDKTTKALQKMRELAVQASNDTYGADERENVKEEVEQLKEHLTDIANTKVNGNYIFNGTNTGEKPTDSDYPDKSDVNIEVANGTKLKANVDGSKIFNEDLFDDVKGFIKDLNNNDQEAIEESIDNLDGQINNVINERADLGARMNRLDLVENRLNEQETTAKKTMSDNEDVDFEEVITNLKSQESVHRAALSAGGRVIQPTLLDFLR</sequence>
<organism evidence="7 8">
    <name type="scientific">Lentibacillus kimchii</name>
    <dbReference type="NCBI Taxonomy" id="1542911"/>
    <lineage>
        <taxon>Bacteria</taxon>
        <taxon>Bacillati</taxon>
        <taxon>Bacillota</taxon>
        <taxon>Bacilli</taxon>
        <taxon>Bacillales</taxon>
        <taxon>Bacillaceae</taxon>
        <taxon>Lentibacillus</taxon>
    </lineage>
</organism>
<evidence type="ECO:0000259" key="6">
    <source>
        <dbReference type="Pfam" id="PF00700"/>
    </source>
</evidence>
<evidence type="ECO:0000256" key="3">
    <source>
        <dbReference type="ARBA" id="ARBA00023143"/>
    </source>
</evidence>
<dbReference type="Pfam" id="PF00669">
    <property type="entry name" value="Flagellin_N"/>
    <property type="match status" value="1"/>
</dbReference>
<proteinExistence type="inferred from homology"/>
<comment type="similarity">
    <text evidence="2">Belongs to the bacterial flagellin family.</text>
</comment>
<keyword evidence="7" id="KW-0282">Flagellum</keyword>
<dbReference type="Gene3D" id="1.20.1330.10">
    <property type="entry name" value="f41 fragment of flagellin, N-terminal domain"/>
    <property type="match status" value="1"/>
</dbReference>
<keyword evidence="7" id="KW-0969">Cilium</keyword>
<dbReference type="InterPro" id="IPR013384">
    <property type="entry name" value="Flagell_FlgL"/>
</dbReference>
<evidence type="ECO:0000313" key="7">
    <source>
        <dbReference type="EMBL" id="MFC7747772.1"/>
    </source>
</evidence>
<evidence type="ECO:0000256" key="2">
    <source>
        <dbReference type="ARBA" id="ARBA00005709"/>
    </source>
</evidence>
<name>A0ABW2UV06_9BACI</name>
<dbReference type="EMBL" id="JBHTGR010000055">
    <property type="protein sequence ID" value="MFC7747772.1"/>
    <property type="molecule type" value="Genomic_DNA"/>
</dbReference>
<dbReference type="Pfam" id="PF00700">
    <property type="entry name" value="Flagellin_C"/>
    <property type="match status" value="1"/>
</dbReference>
<keyword evidence="4" id="KW-0175">Coiled coil</keyword>
<evidence type="ECO:0000313" key="8">
    <source>
        <dbReference type="Proteomes" id="UP001596620"/>
    </source>
</evidence>
<dbReference type="PANTHER" id="PTHR42792">
    <property type="entry name" value="FLAGELLIN"/>
    <property type="match status" value="1"/>
</dbReference>
<dbReference type="PANTHER" id="PTHR42792:SF1">
    <property type="entry name" value="FLAGELLAR HOOK-ASSOCIATED PROTEIN 3"/>
    <property type="match status" value="1"/>
</dbReference>